<feature type="compositionally biased region" description="Acidic residues" evidence="1">
    <location>
        <begin position="75"/>
        <end position="86"/>
    </location>
</feature>
<proteinExistence type="predicted"/>
<evidence type="ECO:0000256" key="1">
    <source>
        <dbReference type="SAM" id="MobiDB-lite"/>
    </source>
</evidence>
<dbReference type="AlphaFoldDB" id="A0AA38HTD3"/>
<evidence type="ECO:0000313" key="2">
    <source>
        <dbReference type="EMBL" id="KAJ3642342.1"/>
    </source>
</evidence>
<protein>
    <submittedName>
        <fullName evidence="2">Uncharacterized protein</fullName>
    </submittedName>
</protein>
<dbReference type="EMBL" id="JALNTZ010000008">
    <property type="protein sequence ID" value="KAJ3642342.1"/>
    <property type="molecule type" value="Genomic_DNA"/>
</dbReference>
<dbReference type="Proteomes" id="UP001168821">
    <property type="component" value="Unassembled WGS sequence"/>
</dbReference>
<evidence type="ECO:0000313" key="3">
    <source>
        <dbReference type="Proteomes" id="UP001168821"/>
    </source>
</evidence>
<accession>A0AA38HTD3</accession>
<comment type="caution">
    <text evidence="2">The sequence shown here is derived from an EMBL/GenBank/DDBJ whole genome shotgun (WGS) entry which is preliminary data.</text>
</comment>
<feature type="region of interest" description="Disordered" evidence="1">
    <location>
        <begin position="74"/>
        <end position="112"/>
    </location>
</feature>
<gene>
    <name evidence="2" type="ORF">Zmor_025138</name>
</gene>
<organism evidence="2 3">
    <name type="scientific">Zophobas morio</name>
    <dbReference type="NCBI Taxonomy" id="2755281"/>
    <lineage>
        <taxon>Eukaryota</taxon>
        <taxon>Metazoa</taxon>
        <taxon>Ecdysozoa</taxon>
        <taxon>Arthropoda</taxon>
        <taxon>Hexapoda</taxon>
        <taxon>Insecta</taxon>
        <taxon>Pterygota</taxon>
        <taxon>Neoptera</taxon>
        <taxon>Endopterygota</taxon>
        <taxon>Coleoptera</taxon>
        <taxon>Polyphaga</taxon>
        <taxon>Cucujiformia</taxon>
        <taxon>Tenebrionidae</taxon>
        <taxon>Zophobas</taxon>
    </lineage>
</organism>
<reference evidence="2" key="1">
    <citation type="journal article" date="2023" name="G3 (Bethesda)">
        <title>Whole genome assemblies of Zophobas morio and Tenebrio molitor.</title>
        <authorList>
            <person name="Kaur S."/>
            <person name="Stinson S.A."/>
            <person name="diCenzo G.C."/>
        </authorList>
    </citation>
    <scope>NUCLEOTIDE SEQUENCE</scope>
    <source>
        <strain evidence="2">QUZm001</strain>
    </source>
</reference>
<name>A0AA38HTD3_9CUCU</name>
<sequence length="369" mass="42065">MYLSRFALITHLEHFTDVQPILSVLKIDKPKGETVISVSFKRGSDEEAFQEETPFPVPKMAYNVILVGNVNEEHLAEEEDETPPEEPETRAPEPEPTTPSKSKKTRVQVDPHASVDETVNKAHYLTALPVVPESEIPYTPILYTFRVKTRGKATKLKHITTKPPPFYLQFDHAIAVIWTLFSKDSNKKDLGIVQLQWALHFLQSIYNDAGVHPKDVQLCIDAIQDYLINKYAEMSGEAVVFGSSTFGDFVEGDKGKCAPFSVNYSQMMKKCPRTAGLEDKESTMLDKQLLDELENVKKVVGIDSIDLTKVVSKDQVMYILNEWKREQIEKIQDELKMLYVVEDMMKNSDSQNFEGYTDESQFKTVFKKN</sequence>
<keyword evidence="3" id="KW-1185">Reference proteome</keyword>